<keyword evidence="1" id="KW-0949">S-adenosyl-L-methionine</keyword>
<evidence type="ECO:0000259" key="5">
    <source>
        <dbReference type="PROSITE" id="PS51918"/>
    </source>
</evidence>
<organism evidence="6 7">
    <name type="scientific">Candidatus Beckwithbacteria bacterium GW2011_GWA2_43_10</name>
    <dbReference type="NCBI Taxonomy" id="1618369"/>
    <lineage>
        <taxon>Bacteria</taxon>
        <taxon>Candidatus Beckwithiibacteriota</taxon>
    </lineage>
</organism>
<dbReference type="Gene3D" id="3.20.20.70">
    <property type="entry name" value="Aldolase class I"/>
    <property type="match status" value="1"/>
</dbReference>
<comment type="caution">
    <text evidence="6">The sequence shown here is derived from an EMBL/GenBank/DDBJ whole genome shotgun (WGS) entry which is preliminary data.</text>
</comment>
<dbReference type="EMBL" id="LCEW01000001">
    <property type="protein sequence ID" value="KKS80664.1"/>
    <property type="molecule type" value="Genomic_DNA"/>
</dbReference>
<dbReference type="GO" id="GO:0003824">
    <property type="term" value="F:catalytic activity"/>
    <property type="evidence" value="ECO:0007669"/>
    <property type="project" value="InterPro"/>
</dbReference>
<name>A0A0G1C5I2_9BACT</name>
<feature type="domain" description="Radical SAM core" evidence="5">
    <location>
        <begin position="21"/>
        <end position="247"/>
    </location>
</feature>
<keyword evidence="4" id="KW-0411">Iron-sulfur</keyword>
<evidence type="ECO:0000313" key="6">
    <source>
        <dbReference type="EMBL" id="KKS80664.1"/>
    </source>
</evidence>
<keyword evidence="2" id="KW-0479">Metal-binding</keyword>
<dbReference type="CDD" id="cd01335">
    <property type="entry name" value="Radical_SAM"/>
    <property type="match status" value="1"/>
</dbReference>
<evidence type="ECO:0000256" key="4">
    <source>
        <dbReference type="ARBA" id="ARBA00023014"/>
    </source>
</evidence>
<dbReference type="GO" id="GO:0051536">
    <property type="term" value="F:iron-sulfur cluster binding"/>
    <property type="evidence" value="ECO:0007669"/>
    <property type="project" value="UniProtKB-KW"/>
</dbReference>
<evidence type="ECO:0000256" key="2">
    <source>
        <dbReference type="ARBA" id="ARBA00022723"/>
    </source>
</evidence>
<reference evidence="6 7" key="1">
    <citation type="journal article" date="2015" name="Nature">
        <title>rRNA introns, odd ribosomes, and small enigmatic genomes across a large radiation of phyla.</title>
        <authorList>
            <person name="Brown C.T."/>
            <person name="Hug L.A."/>
            <person name="Thomas B.C."/>
            <person name="Sharon I."/>
            <person name="Castelle C.J."/>
            <person name="Singh A."/>
            <person name="Wilkins M.J."/>
            <person name="Williams K.H."/>
            <person name="Banfield J.F."/>
        </authorList>
    </citation>
    <scope>NUCLEOTIDE SEQUENCE [LARGE SCALE GENOMIC DNA]</scope>
</reference>
<dbReference type="PANTHER" id="PTHR11228:SF7">
    <property type="entry name" value="PQQA PEPTIDE CYCLASE"/>
    <property type="match status" value="1"/>
</dbReference>
<dbReference type="AlphaFoldDB" id="A0A0G1C5I2"/>
<evidence type="ECO:0000256" key="3">
    <source>
        <dbReference type="ARBA" id="ARBA00023004"/>
    </source>
</evidence>
<dbReference type="PANTHER" id="PTHR11228">
    <property type="entry name" value="RADICAL SAM DOMAIN PROTEIN"/>
    <property type="match status" value="1"/>
</dbReference>
<gene>
    <name evidence="6" type="ORF">UV54_C0001G0014</name>
</gene>
<dbReference type="InterPro" id="IPR007197">
    <property type="entry name" value="rSAM"/>
</dbReference>
<evidence type="ECO:0000313" key="7">
    <source>
        <dbReference type="Proteomes" id="UP000034213"/>
    </source>
</evidence>
<dbReference type="PROSITE" id="PS51918">
    <property type="entry name" value="RADICAL_SAM"/>
    <property type="match status" value="1"/>
</dbReference>
<dbReference type="GO" id="GO:0046872">
    <property type="term" value="F:metal ion binding"/>
    <property type="evidence" value="ECO:0007669"/>
    <property type="project" value="UniProtKB-KW"/>
</dbReference>
<protein>
    <submittedName>
        <fullName evidence="6">Radical SAM domain protein</fullName>
    </submittedName>
</protein>
<accession>A0A0G1C5I2</accession>
<proteinExistence type="predicted"/>
<dbReference type="SUPFAM" id="SSF102114">
    <property type="entry name" value="Radical SAM enzymes"/>
    <property type="match status" value="1"/>
</dbReference>
<evidence type="ECO:0000256" key="1">
    <source>
        <dbReference type="ARBA" id="ARBA00022691"/>
    </source>
</evidence>
<dbReference type="Pfam" id="PF04055">
    <property type="entry name" value="Radical_SAM"/>
    <property type="match status" value="1"/>
</dbReference>
<dbReference type="InterPro" id="IPR050377">
    <property type="entry name" value="Radical_SAM_PqqE_MftC-like"/>
</dbReference>
<dbReference type="PATRIC" id="fig|1618369.3.peg.15"/>
<dbReference type="InterPro" id="IPR058240">
    <property type="entry name" value="rSAM_sf"/>
</dbReference>
<dbReference type="STRING" id="1618369.UV54_C0001G0014"/>
<sequence>MMPERIRTVKEFTAASRERELVGITQAAYRVTEKCDRLQGPCGARCFSNHGEQQPDPTIEQINEVFDNLLNAGVNAVNIFGGEPLLRKDIVDILRLGRAKGFIMTLTTNCDFMSEELMAEIAPFIDYLSVSLDGESAKANDKYRGKGQFAAVKRVIDWYDPKMPFQLKVNTQVHKLNYDEIDDIPKLFGDKPVIWKLLQYTPREAGLQCKDTFAITCAEFEEKGRQIVEKNRVALDRNLYLYLRTYSYDEVPDVLIIRPQGDVLLNYQEGYVVIGNAHSGNIANMLVMTEDQHPGYFDANSREFNDSYPIFPT</sequence>
<dbReference type="Proteomes" id="UP000034213">
    <property type="component" value="Unassembled WGS sequence"/>
</dbReference>
<dbReference type="InterPro" id="IPR013785">
    <property type="entry name" value="Aldolase_TIM"/>
</dbReference>
<keyword evidence="3" id="KW-0408">Iron</keyword>